<sequence length="97" mass="10640">MKNRIVPYESKSTSVTPINVQNSGGSLAQRTYAAAELDAFRDQLRAALAKQAMDNTAVLSLAEEHFIRLAPTGKAEYRLIVETYARKALAEIVGGDW</sequence>
<evidence type="ECO:0000313" key="2">
    <source>
        <dbReference type="Proteomes" id="UP001191019"/>
    </source>
</evidence>
<keyword evidence="2" id="KW-1185">Reference proteome</keyword>
<organism evidence="1 2">
    <name type="scientific">Candidatus Nanosyncoccus alces</name>
    <dbReference type="NCBI Taxonomy" id="2171997"/>
    <lineage>
        <taxon>Bacteria</taxon>
        <taxon>Candidatus Saccharimonadota</taxon>
        <taxon>Candidatus Nanosyncoccalia</taxon>
        <taxon>Candidatus Nanosyncoccales</taxon>
        <taxon>Candidatus Nanosyncoccaceae</taxon>
        <taxon>Candidatus Nanosyncoccus</taxon>
    </lineage>
</organism>
<accession>A0ABY0FM65</accession>
<dbReference type="EMBL" id="PRLM01000003">
    <property type="protein sequence ID" value="RYC74825.1"/>
    <property type="molecule type" value="Genomic_DNA"/>
</dbReference>
<reference evidence="1 2" key="2">
    <citation type="journal article" date="2020" name="Cell Rep.">
        <title>Acquisition and Adaptation of Ultra-small Parasitic Reduced Genome Bacteria to Mammalian Hosts.</title>
        <authorList>
            <person name="McLean J.S."/>
            <person name="Bor B."/>
            <person name="Kerns K.A."/>
            <person name="Liu Q."/>
            <person name="To T.T."/>
            <person name="Solden L."/>
            <person name="Hendrickson E.L."/>
            <person name="Wrighton K."/>
            <person name="Shi W."/>
            <person name="He X."/>
        </authorList>
    </citation>
    <scope>NUCLEOTIDE SEQUENCE [LARGE SCALE GENOMIC DNA]</scope>
    <source>
        <strain evidence="1 2">TM7_G3_2_Rum_HOT_351B</strain>
    </source>
</reference>
<gene>
    <name evidence="1" type="ORF">G3RUM_00374</name>
</gene>
<proteinExistence type="predicted"/>
<evidence type="ECO:0000313" key="1">
    <source>
        <dbReference type="EMBL" id="RYC74825.1"/>
    </source>
</evidence>
<protein>
    <submittedName>
        <fullName evidence="1">Uncharacterized protein</fullName>
    </submittedName>
</protein>
<comment type="caution">
    <text evidence="1">The sequence shown here is derived from an EMBL/GenBank/DDBJ whole genome shotgun (WGS) entry which is preliminary data.</text>
</comment>
<name>A0ABY0FM65_9BACT</name>
<dbReference type="Proteomes" id="UP001191019">
    <property type="component" value="Unassembled WGS sequence"/>
</dbReference>
<reference evidence="1 2" key="1">
    <citation type="journal article" date="2018" name="bioRxiv">
        <title>Evidence of independent acquisition and adaption of ultra-small bacteria to human hosts across the highly diverse yet reduced genomes of the phylum Saccharibacteria.</title>
        <authorList>
            <person name="McLean J.S."/>
            <person name="Bor B."/>
            <person name="To T.T."/>
            <person name="Liu Q."/>
            <person name="Kearns K.A."/>
            <person name="Solden L.M."/>
            <person name="Wrighton K.C."/>
            <person name="He X."/>
            <person name="Shi W."/>
        </authorList>
    </citation>
    <scope>NUCLEOTIDE SEQUENCE [LARGE SCALE GENOMIC DNA]</scope>
    <source>
        <strain evidence="1 2">TM7_G3_2_Rum_HOT_351B</strain>
    </source>
</reference>